<name>A0AAD4FRD6_9GAMM</name>
<gene>
    <name evidence="2" type="ORF">PCIT_a2677</name>
</gene>
<reference evidence="2" key="2">
    <citation type="submission" date="2015-03" db="EMBL/GenBank/DDBJ databases">
        <title>Genome sequence of Pseudoalteromonas citrea.</title>
        <authorList>
            <person name="Xie B.-B."/>
            <person name="Rong J.-C."/>
            <person name="Qin Q.-L."/>
            <person name="Zhang Y.-Z."/>
        </authorList>
    </citation>
    <scope>NUCLEOTIDE SEQUENCE</scope>
    <source>
        <strain evidence="2">DSM 8771</strain>
    </source>
</reference>
<sequence>MKHTLIAAGIFAGLSGQALAATYQLTELPRYNGAANTIVSDANENGQVIGTASTTYNLPIDVSYIDFDDSNIKNAYDAEKRRYELIDETITFTLEDVQNGATATNADANVFMIGFLSSLSGSSEYQKLEDRIGISFGAEFADEQVLFDVQSPNYNSLTRSVRNYLTAISDDGVVVGWGSAPFSKTQFTPKDETEEDTFFVRDWGTRGIVITPSGEKITLEPSFTEHGGASIATDIKRMADGRYHVVGYASVGIIQRRQDDFNDRCKGETTPIQACVWAEERRATNLNGSSSFYDLRAYQWTLDDNFVVTSAEEIGVGAVRRDDEESNIYSVAMATNNAGITVGYSIARYDDKINSLVVPGYFQNGQFTDISEKDEWYKTGKAVDVNNSNVIVGYRAKSSQGSPFDTVGFYYDMTTQKINDIPTYFTGSETAINDINNTGYVVGQGEVEKSGTNRRREGFIYKLGDESVVNINSLLPCKDTNGDAYPYTIAEAIKITDANNIYAIAVKTVERRNRLGEIETDSKGEVEYESVTVPVLLTPISGEVENCAPPEAETYERQSGALYLSSLLAMPLVWLRRKKLKLA</sequence>
<protein>
    <recommendedName>
        <fullName evidence="4">DUF3466 domain-containing protein</fullName>
    </recommendedName>
</protein>
<organism evidence="2 3">
    <name type="scientific">Pseudoalteromonas citrea</name>
    <dbReference type="NCBI Taxonomy" id="43655"/>
    <lineage>
        <taxon>Bacteria</taxon>
        <taxon>Pseudomonadati</taxon>
        <taxon>Pseudomonadota</taxon>
        <taxon>Gammaproteobacteria</taxon>
        <taxon>Alteromonadales</taxon>
        <taxon>Pseudoalteromonadaceae</taxon>
        <taxon>Pseudoalteromonas</taxon>
    </lineage>
</organism>
<evidence type="ECO:0000256" key="1">
    <source>
        <dbReference type="SAM" id="SignalP"/>
    </source>
</evidence>
<keyword evidence="1" id="KW-0732">Signal</keyword>
<evidence type="ECO:0008006" key="4">
    <source>
        <dbReference type="Google" id="ProtNLM"/>
    </source>
</evidence>
<dbReference type="RefSeq" id="WP_010363930.1">
    <property type="nucleotide sequence ID" value="NZ_AHBZ03000021.1"/>
</dbReference>
<reference evidence="2" key="1">
    <citation type="journal article" date="2012" name="J. Bacteriol.">
        <title>Genome sequences of type strains of seven species of the marine bacterium Pseudoalteromonas.</title>
        <authorList>
            <person name="Xie B.B."/>
            <person name="Shu Y.L."/>
            <person name="Qin Q.L."/>
            <person name="Rong J.C."/>
            <person name="Zhang X.Y."/>
            <person name="Chen X.L."/>
            <person name="Shi M."/>
            <person name="He H.L."/>
            <person name="Zhou B.C."/>
            <person name="Zhang Y.Z."/>
        </authorList>
    </citation>
    <scope>NUCLEOTIDE SEQUENCE</scope>
    <source>
        <strain evidence="2">DSM 8771</strain>
    </source>
</reference>
<feature type="signal peptide" evidence="1">
    <location>
        <begin position="1"/>
        <end position="20"/>
    </location>
</feature>
<dbReference type="InterPro" id="IPR022562">
    <property type="entry name" value="DUF3466"/>
</dbReference>
<dbReference type="Proteomes" id="UP000016487">
    <property type="component" value="Unassembled WGS sequence"/>
</dbReference>
<dbReference type="Pfam" id="PF11949">
    <property type="entry name" value="DUF3466"/>
    <property type="match status" value="1"/>
</dbReference>
<evidence type="ECO:0000313" key="3">
    <source>
        <dbReference type="Proteomes" id="UP000016487"/>
    </source>
</evidence>
<dbReference type="EMBL" id="AHBZ03000021">
    <property type="protein sequence ID" value="KAF7769777.1"/>
    <property type="molecule type" value="Genomic_DNA"/>
</dbReference>
<dbReference type="AlphaFoldDB" id="A0AAD4FRD6"/>
<accession>A0AAD4FRD6</accession>
<feature type="chain" id="PRO_5042159411" description="DUF3466 domain-containing protein" evidence="1">
    <location>
        <begin position="21"/>
        <end position="583"/>
    </location>
</feature>
<proteinExistence type="predicted"/>
<evidence type="ECO:0000313" key="2">
    <source>
        <dbReference type="EMBL" id="KAF7769777.1"/>
    </source>
</evidence>
<comment type="caution">
    <text evidence="2">The sequence shown here is derived from an EMBL/GenBank/DDBJ whole genome shotgun (WGS) entry which is preliminary data.</text>
</comment>